<name>A0ABQ5K5Q8_9EUKA</name>
<keyword evidence="3" id="KW-1185">Reference proteome</keyword>
<accession>A0ABQ5K5Q8</accession>
<feature type="compositionally biased region" description="Basic and acidic residues" evidence="1">
    <location>
        <begin position="164"/>
        <end position="183"/>
    </location>
</feature>
<reference evidence="2" key="1">
    <citation type="submission" date="2022-03" db="EMBL/GenBank/DDBJ databases">
        <title>Draft genome sequence of Aduncisulcus paluster, a free-living microaerophilic Fornicata.</title>
        <authorList>
            <person name="Yuyama I."/>
            <person name="Kume K."/>
            <person name="Tamura T."/>
            <person name="Inagaki Y."/>
            <person name="Hashimoto T."/>
        </authorList>
    </citation>
    <scope>NUCLEOTIDE SEQUENCE</scope>
    <source>
        <strain evidence="2">NY0171</strain>
    </source>
</reference>
<proteinExistence type="predicted"/>
<organism evidence="2 3">
    <name type="scientific">Aduncisulcus paluster</name>
    <dbReference type="NCBI Taxonomy" id="2918883"/>
    <lineage>
        <taxon>Eukaryota</taxon>
        <taxon>Metamonada</taxon>
        <taxon>Carpediemonas-like organisms</taxon>
        <taxon>Aduncisulcus</taxon>
    </lineage>
</organism>
<feature type="non-terminal residue" evidence="2">
    <location>
        <position position="1"/>
    </location>
</feature>
<sequence>PLPPNPKRSFALPDSSSEEEQERQGRSPSSSPSVIVSSHREEEEEEKREDSSLLMEGKELNVESSSELHHVVNHTQLTSGTLHSAARTSSRDHIMKDSLSFLSRTAGKEAQTPHTPGTGTIPVGDKEKSPSSHHRDSLQSESEKKVLESTNNTISLNEEEEREEDKKREEERKREEELQREIEASLEDIEEVKEKSDDIPSIIQNRKDEPPYVDSEYSSSDVGKDDSIHSHSSSSIVGHFSPDPAPRPLLSATKKISTIEDTTEKEAEISSIVDTPHSRSHSASISHRSMSEEEKPEERSQKEAGSSVVDDKSSVVDDKSSVIDDKSSVIDDKSSVIDDFKSSAAGDDISLGVGASGSVEKLDTSSLMKNVDDESEEEDSEIKFELTN</sequence>
<feature type="compositionally biased region" description="Low complexity" evidence="1">
    <location>
        <begin position="26"/>
        <end position="37"/>
    </location>
</feature>
<feature type="region of interest" description="Disordered" evidence="1">
    <location>
        <begin position="1"/>
        <end position="388"/>
    </location>
</feature>
<feature type="compositionally biased region" description="Basic and acidic residues" evidence="1">
    <location>
        <begin position="309"/>
        <end position="341"/>
    </location>
</feature>
<dbReference type="Proteomes" id="UP001057375">
    <property type="component" value="Unassembled WGS sequence"/>
</dbReference>
<evidence type="ECO:0000313" key="2">
    <source>
        <dbReference type="EMBL" id="GKT27865.1"/>
    </source>
</evidence>
<dbReference type="EMBL" id="BQXS01000081">
    <property type="protein sequence ID" value="GKT27865.1"/>
    <property type="molecule type" value="Genomic_DNA"/>
</dbReference>
<feature type="compositionally biased region" description="Polar residues" evidence="1">
    <location>
        <begin position="73"/>
        <end position="88"/>
    </location>
</feature>
<protein>
    <submittedName>
        <fullName evidence="2">Uncharacterized protein</fullName>
    </submittedName>
</protein>
<evidence type="ECO:0000313" key="3">
    <source>
        <dbReference type="Proteomes" id="UP001057375"/>
    </source>
</evidence>
<gene>
    <name evidence="2" type="ORF">ADUPG1_000242</name>
</gene>
<feature type="compositionally biased region" description="Basic and acidic residues" evidence="1">
    <location>
        <begin position="48"/>
        <end position="70"/>
    </location>
</feature>
<feature type="compositionally biased region" description="Basic and acidic residues" evidence="1">
    <location>
        <begin position="289"/>
        <end position="302"/>
    </location>
</feature>
<comment type="caution">
    <text evidence="2">The sequence shown here is derived from an EMBL/GenBank/DDBJ whole genome shotgun (WGS) entry which is preliminary data.</text>
</comment>
<evidence type="ECO:0000256" key="1">
    <source>
        <dbReference type="SAM" id="MobiDB-lite"/>
    </source>
</evidence>
<feature type="compositionally biased region" description="Basic and acidic residues" evidence="1">
    <location>
        <begin position="124"/>
        <end position="147"/>
    </location>
</feature>